<comment type="caution">
    <text evidence="1">The sequence shown here is derived from an EMBL/GenBank/DDBJ whole genome shotgun (WGS) entry which is preliminary data.</text>
</comment>
<gene>
    <name evidence="1" type="ORF">CDAR_286911</name>
</gene>
<organism evidence="1 2">
    <name type="scientific">Caerostris darwini</name>
    <dbReference type="NCBI Taxonomy" id="1538125"/>
    <lineage>
        <taxon>Eukaryota</taxon>
        <taxon>Metazoa</taxon>
        <taxon>Ecdysozoa</taxon>
        <taxon>Arthropoda</taxon>
        <taxon>Chelicerata</taxon>
        <taxon>Arachnida</taxon>
        <taxon>Araneae</taxon>
        <taxon>Araneomorphae</taxon>
        <taxon>Entelegynae</taxon>
        <taxon>Araneoidea</taxon>
        <taxon>Araneidae</taxon>
        <taxon>Caerostris</taxon>
    </lineage>
</organism>
<dbReference type="AlphaFoldDB" id="A0AAV4RDF4"/>
<evidence type="ECO:0000313" key="2">
    <source>
        <dbReference type="Proteomes" id="UP001054837"/>
    </source>
</evidence>
<dbReference type="EMBL" id="BPLQ01005865">
    <property type="protein sequence ID" value="GIY18093.1"/>
    <property type="molecule type" value="Genomic_DNA"/>
</dbReference>
<dbReference type="Proteomes" id="UP001054837">
    <property type="component" value="Unassembled WGS sequence"/>
</dbReference>
<evidence type="ECO:0000313" key="1">
    <source>
        <dbReference type="EMBL" id="GIY18093.1"/>
    </source>
</evidence>
<keyword evidence="2" id="KW-1185">Reference proteome</keyword>
<protein>
    <submittedName>
        <fullName evidence="1">Uncharacterized protein</fullName>
    </submittedName>
</protein>
<proteinExistence type="predicted"/>
<name>A0AAV4RDF4_9ARAC</name>
<reference evidence="1 2" key="1">
    <citation type="submission" date="2021-06" db="EMBL/GenBank/DDBJ databases">
        <title>Caerostris darwini draft genome.</title>
        <authorList>
            <person name="Kono N."/>
            <person name="Arakawa K."/>
        </authorList>
    </citation>
    <scope>NUCLEOTIDE SEQUENCE [LARGE SCALE GENOMIC DNA]</scope>
</reference>
<accession>A0AAV4RDF4</accession>
<sequence>MSAGWLVNEYCTNSIRDLMGHFAVAEGLHYISLTKDNLASSKRTAMPPRNNSNDCQNHIPNCFSVYRAPIKYAARQP</sequence>